<feature type="transmembrane region" description="Helical" evidence="1">
    <location>
        <begin position="7"/>
        <end position="26"/>
    </location>
</feature>
<reference evidence="2" key="1">
    <citation type="submission" date="2023-07" db="EMBL/GenBank/DDBJ databases">
        <title>Functional and genomic diversity of the sorghum phyllosphere microbiome.</title>
        <authorList>
            <person name="Shade A."/>
        </authorList>
    </citation>
    <scope>NUCLEOTIDE SEQUENCE</scope>
    <source>
        <strain evidence="2">SORGH_AS_0457</strain>
    </source>
</reference>
<evidence type="ECO:0000256" key="1">
    <source>
        <dbReference type="SAM" id="Phobius"/>
    </source>
</evidence>
<keyword evidence="1" id="KW-1133">Transmembrane helix</keyword>
<accession>A0AAP5AKF1</accession>
<dbReference type="PROSITE" id="PS51257">
    <property type="entry name" value="PROKAR_LIPOPROTEIN"/>
    <property type="match status" value="1"/>
</dbReference>
<evidence type="ECO:0000313" key="3">
    <source>
        <dbReference type="Proteomes" id="UP001226084"/>
    </source>
</evidence>
<dbReference type="EMBL" id="JAUTAS010000001">
    <property type="protein sequence ID" value="MDQ1110367.1"/>
    <property type="molecule type" value="Genomic_DNA"/>
</dbReference>
<keyword evidence="1" id="KW-0472">Membrane</keyword>
<organism evidence="2 3">
    <name type="scientific">Stenotrophomonas rhizophila</name>
    <dbReference type="NCBI Taxonomy" id="216778"/>
    <lineage>
        <taxon>Bacteria</taxon>
        <taxon>Pseudomonadati</taxon>
        <taxon>Pseudomonadota</taxon>
        <taxon>Gammaproteobacteria</taxon>
        <taxon>Lysobacterales</taxon>
        <taxon>Lysobacteraceae</taxon>
        <taxon>Stenotrophomonas</taxon>
    </lineage>
</organism>
<sequence length="98" mass="11101">MKSLINIVYYVGWIACAALFHAVAYNRYTSGALGLFDVYDLNPERALQVVQAGVVVLLIQTMAIIIRITDWRRARILEIALALLAWLPFLYNLSFVRG</sequence>
<feature type="transmembrane region" description="Helical" evidence="1">
    <location>
        <begin position="76"/>
        <end position="96"/>
    </location>
</feature>
<dbReference type="RefSeq" id="WP_249833450.1">
    <property type="nucleotide sequence ID" value="NZ_CP088000.1"/>
</dbReference>
<dbReference type="AlphaFoldDB" id="A0AAP5AKF1"/>
<name>A0AAP5AKF1_9GAMM</name>
<comment type="caution">
    <text evidence="2">The sequence shown here is derived from an EMBL/GenBank/DDBJ whole genome shotgun (WGS) entry which is preliminary data.</text>
</comment>
<protein>
    <submittedName>
        <fullName evidence="2">Uncharacterized protein</fullName>
    </submittedName>
</protein>
<feature type="transmembrane region" description="Helical" evidence="1">
    <location>
        <begin position="46"/>
        <end position="69"/>
    </location>
</feature>
<evidence type="ECO:0000313" key="2">
    <source>
        <dbReference type="EMBL" id="MDQ1110367.1"/>
    </source>
</evidence>
<proteinExistence type="predicted"/>
<keyword evidence="1" id="KW-0812">Transmembrane</keyword>
<gene>
    <name evidence="2" type="ORF">QE424_003526</name>
</gene>
<dbReference type="Proteomes" id="UP001226084">
    <property type="component" value="Unassembled WGS sequence"/>
</dbReference>